<feature type="domain" description="HMG box" evidence="11">
    <location>
        <begin position="70"/>
        <end position="138"/>
    </location>
</feature>
<protein>
    <recommendedName>
        <fullName evidence="11">HMG box domain-containing protein</fullName>
    </recommendedName>
</protein>
<dbReference type="PROSITE" id="PS50118">
    <property type="entry name" value="HMG_BOX_2"/>
    <property type="match status" value="1"/>
</dbReference>
<dbReference type="GO" id="GO:1990907">
    <property type="term" value="C:beta-catenin-TCF complex"/>
    <property type="evidence" value="ECO:0007669"/>
    <property type="project" value="TreeGrafter"/>
</dbReference>
<dbReference type="SMART" id="SM00398">
    <property type="entry name" value="HMG"/>
    <property type="match status" value="1"/>
</dbReference>
<evidence type="ECO:0000259" key="11">
    <source>
        <dbReference type="PROSITE" id="PS50118"/>
    </source>
</evidence>
<dbReference type="FunFam" id="1.10.30.10:FF:000001">
    <property type="entry name" value="transcription factor 7 isoform X2"/>
    <property type="match status" value="1"/>
</dbReference>
<evidence type="ECO:0000256" key="7">
    <source>
        <dbReference type="ARBA" id="ARBA00023163"/>
    </source>
</evidence>
<keyword evidence="7" id="KW-0804">Transcription</keyword>
<proteinExistence type="inferred from homology"/>
<evidence type="ECO:0000313" key="12">
    <source>
        <dbReference type="EMBL" id="KAG7521396.1"/>
    </source>
</evidence>
<name>A0AAV6SV43_SOLSE</name>
<organism evidence="12 13">
    <name type="scientific">Solea senegalensis</name>
    <name type="common">Senegalese sole</name>
    <dbReference type="NCBI Taxonomy" id="28829"/>
    <lineage>
        <taxon>Eukaryota</taxon>
        <taxon>Metazoa</taxon>
        <taxon>Chordata</taxon>
        <taxon>Craniata</taxon>
        <taxon>Vertebrata</taxon>
        <taxon>Euteleostomi</taxon>
        <taxon>Actinopterygii</taxon>
        <taxon>Neopterygii</taxon>
        <taxon>Teleostei</taxon>
        <taxon>Neoteleostei</taxon>
        <taxon>Acanthomorphata</taxon>
        <taxon>Carangaria</taxon>
        <taxon>Pleuronectiformes</taxon>
        <taxon>Pleuronectoidei</taxon>
        <taxon>Soleidae</taxon>
        <taxon>Solea</taxon>
    </lineage>
</organism>
<evidence type="ECO:0000256" key="10">
    <source>
        <dbReference type="SAM" id="MobiDB-lite"/>
    </source>
</evidence>
<accession>A0AAV6SV43</accession>
<keyword evidence="3" id="KW-0879">Wnt signaling pathway</keyword>
<dbReference type="GO" id="GO:0060070">
    <property type="term" value="P:canonical Wnt signaling pathway"/>
    <property type="evidence" value="ECO:0007669"/>
    <property type="project" value="TreeGrafter"/>
</dbReference>
<keyword evidence="13" id="KW-1185">Reference proteome</keyword>
<dbReference type="InterPro" id="IPR009071">
    <property type="entry name" value="HMG_box_dom"/>
</dbReference>
<evidence type="ECO:0000256" key="2">
    <source>
        <dbReference type="ARBA" id="ARBA00006569"/>
    </source>
</evidence>
<sequence>MVTAHTTERKKQIQPVLTLPQGLEQNLAPVGIVNGELVFALPAGTSFAPQSNSLSQKRTSESQDENQPYVTKPPNAFMLYLKEQRLHVVAELQCKNNAQVNTVLGQRWRSLSSQEQAIYYEEAEQLRKLHAQQHPEWSSVQNYGKKRKRIRRKYYTSAEGLSNSS</sequence>
<comment type="caution">
    <text evidence="12">The sequence shown here is derived from an EMBL/GenBank/DDBJ whole genome shotgun (WGS) entry which is preliminary data.</text>
</comment>
<dbReference type="GO" id="GO:0000785">
    <property type="term" value="C:chromatin"/>
    <property type="evidence" value="ECO:0007669"/>
    <property type="project" value="TreeGrafter"/>
</dbReference>
<feature type="DNA-binding region" description="HMG box" evidence="9">
    <location>
        <begin position="70"/>
        <end position="138"/>
    </location>
</feature>
<dbReference type="AlphaFoldDB" id="A0AAV6SV43"/>
<dbReference type="GO" id="GO:0000981">
    <property type="term" value="F:DNA-binding transcription factor activity, RNA polymerase II-specific"/>
    <property type="evidence" value="ECO:0007669"/>
    <property type="project" value="TreeGrafter"/>
</dbReference>
<dbReference type="PANTHER" id="PTHR10373">
    <property type="entry name" value="TRANSCRIPTION FACTOR 7 FAMILY MEMBER"/>
    <property type="match status" value="1"/>
</dbReference>
<reference evidence="12 13" key="1">
    <citation type="journal article" date="2021" name="Sci. Rep.">
        <title>Chromosome anchoring in Senegalese sole (Solea senegalensis) reveals sex-associated markers and genome rearrangements in flatfish.</title>
        <authorList>
            <person name="Guerrero-Cozar I."/>
            <person name="Gomez-Garrido J."/>
            <person name="Berbel C."/>
            <person name="Martinez-Blanch J.F."/>
            <person name="Alioto T."/>
            <person name="Claros M.G."/>
            <person name="Gagnaire P.A."/>
            <person name="Manchado M."/>
        </authorList>
    </citation>
    <scope>NUCLEOTIDE SEQUENCE [LARGE SCALE GENOMIC DNA]</scope>
    <source>
        <strain evidence="12">Sse05_10M</strain>
    </source>
</reference>
<keyword evidence="6" id="KW-0010">Activator</keyword>
<dbReference type="Pfam" id="PF00505">
    <property type="entry name" value="HMG_box"/>
    <property type="match status" value="1"/>
</dbReference>
<evidence type="ECO:0000256" key="5">
    <source>
        <dbReference type="ARBA" id="ARBA00023125"/>
    </source>
</evidence>
<evidence type="ECO:0000256" key="1">
    <source>
        <dbReference type="ARBA" id="ARBA00004123"/>
    </source>
</evidence>
<evidence type="ECO:0000256" key="9">
    <source>
        <dbReference type="PROSITE-ProRule" id="PRU00267"/>
    </source>
</evidence>
<feature type="region of interest" description="Disordered" evidence="10">
    <location>
        <begin position="49"/>
        <end position="71"/>
    </location>
</feature>
<dbReference type="PANTHER" id="PTHR10373:SF38">
    <property type="entry name" value="PROTEIN PANGOLIN, ISOFORM J"/>
    <property type="match status" value="1"/>
</dbReference>
<dbReference type="GO" id="GO:0000978">
    <property type="term" value="F:RNA polymerase II cis-regulatory region sequence-specific DNA binding"/>
    <property type="evidence" value="ECO:0007669"/>
    <property type="project" value="TreeGrafter"/>
</dbReference>
<evidence type="ECO:0000256" key="3">
    <source>
        <dbReference type="ARBA" id="ARBA00022687"/>
    </source>
</evidence>
<gene>
    <name evidence="12" type="ORF">JOB18_047433</name>
</gene>
<dbReference type="InterPro" id="IPR024940">
    <property type="entry name" value="TCF/LEF"/>
</dbReference>
<comment type="similarity">
    <text evidence="2">Belongs to the TCF/LEF family.</text>
</comment>
<dbReference type="Proteomes" id="UP000693946">
    <property type="component" value="Linkage Group LG11"/>
</dbReference>
<evidence type="ECO:0000256" key="4">
    <source>
        <dbReference type="ARBA" id="ARBA00023015"/>
    </source>
</evidence>
<keyword evidence="8 9" id="KW-0539">Nucleus</keyword>
<keyword evidence="4" id="KW-0805">Transcription regulation</keyword>
<evidence type="ECO:0000256" key="8">
    <source>
        <dbReference type="ARBA" id="ARBA00023242"/>
    </source>
</evidence>
<dbReference type="EMBL" id="JAGKHQ010000003">
    <property type="protein sequence ID" value="KAG7521396.1"/>
    <property type="molecule type" value="Genomic_DNA"/>
</dbReference>
<evidence type="ECO:0000256" key="6">
    <source>
        <dbReference type="ARBA" id="ARBA00023159"/>
    </source>
</evidence>
<comment type="subcellular location">
    <subcellularLocation>
        <location evidence="1">Nucleus</location>
    </subcellularLocation>
</comment>
<keyword evidence="5 9" id="KW-0238">DNA-binding</keyword>
<evidence type="ECO:0000313" key="13">
    <source>
        <dbReference type="Proteomes" id="UP000693946"/>
    </source>
</evidence>